<accession>A0A1E1IZ34</accession>
<sequence length="84" mass="9554">MPAFTQLNTHTRPRGKHDRVYAVRDFGNALVGVRGWGGVRRGSIFLRDERMATRVYVSPATPTSHRMCPYLFPFPSFPDPFSAQ</sequence>
<organism evidence="2">
    <name type="scientific">Leishmania guyanensis</name>
    <dbReference type="NCBI Taxonomy" id="5670"/>
    <lineage>
        <taxon>Eukaryota</taxon>
        <taxon>Discoba</taxon>
        <taxon>Euglenozoa</taxon>
        <taxon>Kinetoplastea</taxon>
        <taxon>Metakinetoplastina</taxon>
        <taxon>Trypanosomatida</taxon>
        <taxon>Trypanosomatidae</taxon>
        <taxon>Leishmaniinae</taxon>
        <taxon>Leishmania</taxon>
        <taxon>Leishmania guyanensis species complex</taxon>
    </lineage>
</organism>
<evidence type="ECO:0000313" key="1">
    <source>
        <dbReference type="EMBL" id="CCM16552.1"/>
    </source>
</evidence>
<proteinExistence type="predicted"/>
<gene>
    <name evidence="2" type="primary">LgM4147LRVhigh.26.01291.00640</name>
    <name evidence="1" type="synonym">LgM4147LRVhigh.26.01291.00220</name>
    <name evidence="1" type="ORF">BN36_2640560</name>
    <name evidence="2" type="ORF">BN36_2640800</name>
</gene>
<dbReference type="EMBL" id="CALQ01001086">
    <property type="protein sequence ID" value="CCM16552.1"/>
    <property type="molecule type" value="Genomic_DNA"/>
</dbReference>
<dbReference type="AlphaFoldDB" id="A0A1E1IZ34"/>
<dbReference type="EMBL" id="CALQ01001088">
    <property type="protein sequence ID" value="CCM16576.1"/>
    <property type="molecule type" value="Genomic_DNA"/>
</dbReference>
<protein>
    <submittedName>
        <fullName evidence="2">Uncharacterized protein</fullName>
    </submittedName>
</protein>
<name>A0A1E1IZ34_LEIGU</name>
<evidence type="ECO:0000313" key="2">
    <source>
        <dbReference type="EMBL" id="CCM16576.1"/>
    </source>
</evidence>
<reference evidence="2" key="1">
    <citation type="submission" date="2012-08" db="EMBL/GenBank/DDBJ databases">
        <title>Comparative genomics of metastatic and non-metastatic Leishmania guyanensis provides insights into polygenic factors involved in Leishmania RNA virus infection.</title>
        <authorList>
            <person name="Smith D."/>
            <person name="Hertz-Fowler C."/>
            <person name="Martin R."/>
            <person name="Dickens N."/>
            <person name="Fasel N."/>
            <person name="Falquet L."/>
            <person name="Beverley S."/>
            <person name="Zangger H."/>
            <person name="Calderon-Copete S."/>
            <person name="Mottram J."/>
            <person name="Xenarios I."/>
        </authorList>
    </citation>
    <scope>NUCLEOTIDE SEQUENCE</scope>
    <source>
        <strain evidence="2">MHOM/BR/75/M4147/SSU:IR2SAT-LUC</strain>
    </source>
</reference>